<dbReference type="PANTHER" id="PTHR48100:SF1">
    <property type="entry name" value="HISTIDINE PHOSPHATASE FAMILY PROTEIN-RELATED"/>
    <property type="match status" value="1"/>
</dbReference>
<dbReference type="Pfam" id="PF00300">
    <property type="entry name" value="His_Phos_1"/>
    <property type="match status" value="1"/>
</dbReference>
<dbReference type="OrthoDB" id="8347407at2"/>
<organism evidence="1 2">
    <name type="scientific">Roseospirillum parvum</name>
    <dbReference type="NCBI Taxonomy" id="83401"/>
    <lineage>
        <taxon>Bacteria</taxon>
        <taxon>Pseudomonadati</taxon>
        <taxon>Pseudomonadota</taxon>
        <taxon>Alphaproteobacteria</taxon>
        <taxon>Rhodospirillales</taxon>
        <taxon>Rhodospirillaceae</taxon>
        <taxon>Roseospirillum</taxon>
    </lineage>
</organism>
<dbReference type="CDD" id="cd07067">
    <property type="entry name" value="HP_PGM_like"/>
    <property type="match status" value="1"/>
</dbReference>
<name>A0A1G8FXV8_9PROT</name>
<proteinExistence type="predicted"/>
<evidence type="ECO:0000313" key="2">
    <source>
        <dbReference type="Proteomes" id="UP000217076"/>
    </source>
</evidence>
<dbReference type="EMBL" id="FNCV01000017">
    <property type="protein sequence ID" value="SDH86989.1"/>
    <property type="molecule type" value="Genomic_DNA"/>
</dbReference>
<dbReference type="AlphaFoldDB" id="A0A1G8FXV8"/>
<dbReference type="Gene3D" id="3.40.50.1240">
    <property type="entry name" value="Phosphoglycerate mutase-like"/>
    <property type="match status" value="1"/>
</dbReference>
<dbReference type="GO" id="GO:0005737">
    <property type="term" value="C:cytoplasm"/>
    <property type="evidence" value="ECO:0007669"/>
    <property type="project" value="TreeGrafter"/>
</dbReference>
<dbReference type="SMART" id="SM00855">
    <property type="entry name" value="PGAM"/>
    <property type="match status" value="1"/>
</dbReference>
<reference evidence="2" key="1">
    <citation type="submission" date="2016-10" db="EMBL/GenBank/DDBJ databases">
        <authorList>
            <person name="Varghese N."/>
            <person name="Submissions S."/>
        </authorList>
    </citation>
    <scope>NUCLEOTIDE SEQUENCE [LARGE SCALE GENOMIC DNA]</scope>
    <source>
        <strain evidence="2">930I</strain>
    </source>
</reference>
<accession>A0A1G8FXV8</accession>
<dbReference type="InterPro" id="IPR013078">
    <property type="entry name" value="His_Pase_superF_clade-1"/>
</dbReference>
<dbReference type="InterPro" id="IPR029033">
    <property type="entry name" value="His_PPase_superfam"/>
</dbReference>
<dbReference type="GO" id="GO:0016791">
    <property type="term" value="F:phosphatase activity"/>
    <property type="evidence" value="ECO:0007669"/>
    <property type="project" value="TreeGrafter"/>
</dbReference>
<dbReference type="Proteomes" id="UP000217076">
    <property type="component" value="Unassembled WGS sequence"/>
</dbReference>
<keyword evidence="2" id="KW-1185">Reference proteome</keyword>
<dbReference type="InterPro" id="IPR050275">
    <property type="entry name" value="PGM_Phosphatase"/>
</dbReference>
<dbReference type="STRING" id="83401.SAMN05421742_11719"/>
<dbReference type="RefSeq" id="WP_092621888.1">
    <property type="nucleotide sequence ID" value="NZ_FNCV01000017.1"/>
</dbReference>
<protein>
    <submittedName>
        <fullName evidence="1">Alpha-ribazole phosphatase</fullName>
    </submittedName>
</protein>
<evidence type="ECO:0000313" key="1">
    <source>
        <dbReference type="EMBL" id="SDH86989.1"/>
    </source>
</evidence>
<dbReference type="PANTHER" id="PTHR48100">
    <property type="entry name" value="BROAD-SPECIFICITY PHOSPHATASE YOR283W-RELATED"/>
    <property type="match status" value="1"/>
</dbReference>
<sequence length="219" mass="23247">MSPSIRLWLVRHAPVAGADAGRINGQRDVPCDTTDRLALFALAGALPRGARVLCSPLTRCKATLAAAIDSGFRPDGPETLEPDLMEQDFGAWAGKSWAELTDHPLARRMWAEPATTRPPDGESFADQVARVGPLLERIVADTPGGDVVLVCHAGTIRAALAVALNVDPAAALAFQIDPLSLTRLDAYPADPAPGKRRKLDGGWAVVWVNRPCRAPGPDP</sequence>
<gene>
    <name evidence="1" type="ORF">SAMN05421742_11719</name>
</gene>
<dbReference type="SUPFAM" id="SSF53254">
    <property type="entry name" value="Phosphoglycerate mutase-like"/>
    <property type="match status" value="1"/>
</dbReference>